<comment type="caution">
    <text evidence="1">The sequence shown here is derived from an EMBL/GenBank/DDBJ whole genome shotgun (WGS) entry which is preliminary data.</text>
</comment>
<accession>A0A8H5RF35</accession>
<proteinExistence type="predicted"/>
<dbReference type="OrthoDB" id="442731at2759"/>
<keyword evidence="2" id="KW-1185">Reference proteome</keyword>
<dbReference type="GeneID" id="59306969"/>
<protein>
    <submittedName>
        <fullName evidence="1">Virulence plasmid b</fullName>
    </submittedName>
</protein>
<evidence type="ECO:0000313" key="2">
    <source>
        <dbReference type="Proteomes" id="UP000530670"/>
    </source>
</evidence>
<reference evidence="1 2" key="1">
    <citation type="submission" date="2020-05" db="EMBL/GenBank/DDBJ databases">
        <title>Identification and distribution of gene clusters putatively required for synthesis of sphingolipid metabolism inhibitors in phylogenetically diverse species of the filamentous fungus Fusarium.</title>
        <authorList>
            <person name="Kim H.-S."/>
            <person name="Busman M."/>
            <person name="Brown D.W."/>
            <person name="Divon H."/>
            <person name="Uhlig S."/>
            <person name="Proctor R.H."/>
        </authorList>
    </citation>
    <scope>NUCLEOTIDE SEQUENCE [LARGE SCALE GENOMIC DNA]</scope>
    <source>
        <strain evidence="1 2">NRRL 66243</strain>
    </source>
</reference>
<name>A0A8H5RF35_9HYPO</name>
<gene>
    <name evidence="1" type="ORF">FTJAE_7934</name>
</gene>
<organism evidence="1 2">
    <name type="scientific">Fusarium tjaetaba</name>
    <dbReference type="NCBI Taxonomy" id="1567544"/>
    <lineage>
        <taxon>Eukaryota</taxon>
        <taxon>Fungi</taxon>
        <taxon>Dikarya</taxon>
        <taxon>Ascomycota</taxon>
        <taxon>Pezizomycotina</taxon>
        <taxon>Sordariomycetes</taxon>
        <taxon>Hypocreomycetidae</taxon>
        <taxon>Hypocreales</taxon>
        <taxon>Nectriaceae</taxon>
        <taxon>Fusarium</taxon>
        <taxon>Fusarium fujikuroi species complex</taxon>
    </lineage>
</organism>
<dbReference type="RefSeq" id="XP_037205022.1">
    <property type="nucleotide sequence ID" value="XM_037354699.1"/>
</dbReference>
<dbReference type="AlphaFoldDB" id="A0A8H5RF35"/>
<dbReference type="Proteomes" id="UP000530670">
    <property type="component" value="Unassembled WGS sequence"/>
</dbReference>
<sequence>MTGAPDGKTVKPEEPGNGGSLLIISDDYNVQIKKGVSKIITIKLVLVSIWIGSCSKTVSHKSRAHASRNARVSSAFLNGVKREHQESAAKRYELSLDFNVLKSLTGRCTTPDDILGLEGIARTDGLNRLAFGNNDSRIRTDTSGHWSLSATRGAVLGAASVIGVIALTVATRPSVAAGTRSVDET</sequence>
<dbReference type="EMBL" id="JAAQRI010000163">
    <property type="protein sequence ID" value="KAF5631372.1"/>
    <property type="molecule type" value="Genomic_DNA"/>
</dbReference>
<evidence type="ECO:0000313" key="1">
    <source>
        <dbReference type="EMBL" id="KAF5631372.1"/>
    </source>
</evidence>